<evidence type="ECO:0000256" key="1">
    <source>
        <dbReference type="ARBA" id="ARBA00022553"/>
    </source>
</evidence>
<sequence length="301" mass="34196">MQAVKKHQHKILIVEDEPIFVNIISEFIGSCGYDFDTAANGKQALEMLLAQPVETYSAILSDIEMPTMSGLELLKEVKSLASFAHIPFVLQTSHTDSDMIRRGIEGGAYYYLTKPLQPKVVCQIINAAILDFGKHQALVSKIENYKSGLDLLQSARFTLKTPEQAKHLAVSLCHLSAQPVKTSMGVYELVQNAIEHGNLGISYQEKGELIKERTFLAEIHRRLEHEDYQNRYVTIDYQIDETQKWLTISDMGAGFDFEQYLEFIPERLLDEHGRGIMMARVNGFQSIEYSNQGRTVRCLLY</sequence>
<keyword evidence="1 2" id="KW-0597">Phosphoprotein</keyword>
<feature type="domain" description="Response regulatory" evidence="3">
    <location>
        <begin position="10"/>
        <end position="129"/>
    </location>
</feature>
<name>A0A6F8PU02_9GAMM</name>
<dbReference type="InterPro" id="IPR011006">
    <property type="entry name" value="CheY-like_superfamily"/>
</dbReference>
<dbReference type="RefSeq" id="WP_173271436.1">
    <property type="nucleotide sequence ID" value="NZ_AP021889.1"/>
</dbReference>
<dbReference type="Gene3D" id="3.40.50.2300">
    <property type="match status" value="1"/>
</dbReference>
<dbReference type="Gene3D" id="3.30.565.10">
    <property type="entry name" value="Histidine kinase-like ATPase, C-terminal domain"/>
    <property type="match status" value="1"/>
</dbReference>
<gene>
    <name evidence="4" type="ORF">THMIRHAS_09620</name>
</gene>
<dbReference type="KEGG" id="tse:THMIRHAS_09620"/>
<evidence type="ECO:0000256" key="2">
    <source>
        <dbReference type="PROSITE-ProRule" id="PRU00169"/>
    </source>
</evidence>
<dbReference type="EMBL" id="AP021889">
    <property type="protein sequence ID" value="BBP45589.1"/>
    <property type="molecule type" value="Genomic_DNA"/>
</dbReference>
<dbReference type="AlphaFoldDB" id="A0A6F8PU02"/>
<evidence type="ECO:0000259" key="3">
    <source>
        <dbReference type="PROSITE" id="PS50110"/>
    </source>
</evidence>
<dbReference type="GO" id="GO:0000160">
    <property type="term" value="P:phosphorelay signal transduction system"/>
    <property type="evidence" value="ECO:0007669"/>
    <property type="project" value="InterPro"/>
</dbReference>
<dbReference type="PANTHER" id="PTHR44591:SF3">
    <property type="entry name" value="RESPONSE REGULATORY DOMAIN-CONTAINING PROTEIN"/>
    <property type="match status" value="1"/>
</dbReference>
<dbReference type="SUPFAM" id="SSF52172">
    <property type="entry name" value="CheY-like"/>
    <property type="match status" value="1"/>
</dbReference>
<reference evidence="5" key="1">
    <citation type="submission" date="2019-11" db="EMBL/GenBank/DDBJ databases">
        <title>Isolation and characterization of two novel species in the genus Thiomicrorhabdus.</title>
        <authorList>
            <person name="Mochizuki J."/>
            <person name="Kojima H."/>
            <person name="Fukui M."/>
        </authorList>
    </citation>
    <scope>NUCLEOTIDE SEQUENCE [LARGE SCALE GENOMIC DNA]</scope>
    <source>
        <strain evidence="5">aks77</strain>
    </source>
</reference>
<dbReference type="PANTHER" id="PTHR44591">
    <property type="entry name" value="STRESS RESPONSE REGULATOR PROTEIN 1"/>
    <property type="match status" value="1"/>
</dbReference>
<dbReference type="CDD" id="cd16936">
    <property type="entry name" value="HATPase_RsbW-like"/>
    <property type="match status" value="1"/>
</dbReference>
<accession>A0A6F8PU02</accession>
<protein>
    <submittedName>
        <fullName evidence="4">Two-component system response regulator</fullName>
    </submittedName>
</protein>
<dbReference type="PROSITE" id="PS50110">
    <property type="entry name" value="RESPONSE_REGULATORY"/>
    <property type="match status" value="1"/>
</dbReference>
<evidence type="ECO:0000313" key="4">
    <source>
        <dbReference type="EMBL" id="BBP45589.1"/>
    </source>
</evidence>
<dbReference type="CDD" id="cd00156">
    <property type="entry name" value="REC"/>
    <property type="match status" value="1"/>
</dbReference>
<dbReference type="SUPFAM" id="SSF55874">
    <property type="entry name" value="ATPase domain of HSP90 chaperone/DNA topoisomerase II/histidine kinase"/>
    <property type="match status" value="1"/>
</dbReference>
<proteinExistence type="predicted"/>
<dbReference type="InterPro" id="IPR050595">
    <property type="entry name" value="Bact_response_regulator"/>
</dbReference>
<dbReference type="InterPro" id="IPR001789">
    <property type="entry name" value="Sig_transdc_resp-reg_receiver"/>
</dbReference>
<organism evidence="4 5">
    <name type="scientific">Thiosulfatimonas sediminis</name>
    <dbReference type="NCBI Taxonomy" id="2675054"/>
    <lineage>
        <taxon>Bacteria</taxon>
        <taxon>Pseudomonadati</taxon>
        <taxon>Pseudomonadota</taxon>
        <taxon>Gammaproteobacteria</taxon>
        <taxon>Thiotrichales</taxon>
        <taxon>Piscirickettsiaceae</taxon>
        <taxon>Thiosulfatimonas</taxon>
    </lineage>
</organism>
<feature type="modified residue" description="4-aspartylphosphate" evidence="2">
    <location>
        <position position="62"/>
    </location>
</feature>
<dbReference type="InterPro" id="IPR036890">
    <property type="entry name" value="HATPase_C_sf"/>
</dbReference>
<dbReference type="SMART" id="SM00448">
    <property type="entry name" value="REC"/>
    <property type="match status" value="1"/>
</dbReference>
<evidence type="ECO:0000313" key="5">
    <source>
        <dbReference type="Proteomes" id="UP000501726"/>
    </source>
</evidence>
<dbReference type="Proteomes" id="UP000501726">
    <property type="component" value="Chromosome"/>
</dbReference>
<dbReference type="Pfam" id="PF00072">
    <property type="entry name" value="Response_reg"/>
    <property type="match status" value="1"/>
</dbReference>
<keyword evidence="5" id="KW-1185">Reference proteome</keyword>